<dbReference type="Pfam" id="PF14542">
    <property type="entry name" value="Acetyltransf_CG"/>
    <property type="match status" value="1"/>
</dbReference>
<dbReference type="PROSITE" id="PS51729">
    <property type="entry name" value="GNAT_YJDJ"/>
    <property type="match status" value="1"/>
</dbReference>
<dbReference type="GO" id="GO:0016740">
    <property type="term" value="F:transferase activity"/>
    <property type="evidence" value="ECO:0007669"/>
    <property type="project" value="UniProtKB-KW"/>
</dbReference>
<sequence>MNNVSQTPEVYITHDAPGSRFVLTVDGVEAGFAEYTLVPIGQSNAAREFHHTEVYPRFQGHGYSAPLVKAALEATKVAGLKVQPTCSAVSGFIAKNPEYSDLVVPGF</sequence>
<dbReference type="OrthoDB" id="5405911at2"/>
<dbReference type="EMBL" id="VOHM01000040">
    <property type="protein sequence ID" value="TWT17514.1"/>
    <property type="molecule type" value="Genomic_DNA"/>
</dbReference>
<dbReference type="Gene3D" id="3.40.630.30">
    <property type="match status" value="1"/>
</dbReference>
<dbReference type="InterPro" id="IPR031165">
    <property type="entry name" value="GNAT_YJDJ"/>
</dbReference>
<feature type="domain" description="N-acetyltransferase" evidence="1">
    <location>
        <begin position="13"/>
        <end position="104"/>
    </location>
</feature>
<dbReference type="Proteomes" id="UP000320791">
    <property type="component" value="Unassembled WGS sequence"/>
</dbReference>
<organism evidence="2 3">
    <name type="scientific">Corynebacterium canis</name>
    <dbReference type="NCBI Taxonomy" id="679663"/>
    <lineage>
        <taxon>Bacteria</taxon>
        <taxon>Bacillati</taxon>
        <taxon>Actinomycetota</taxon>
        <taxon>Actinomycetes</taxon>
        <taxon>Mycobacteriales</taxon>
        <taxon>Corynebacteriaceae</taxon>
        <taxon>Corynebacterium</taxon>
    </lineage>
</organism>
<evidence type="ECO:0000313" key="3">
    <source>
        <dbReference type="Proteomes" id="UP000320791"/>
    </source>
</evidence>
<dbReference type="PANTHER" id="PTHR31435">
    <property type="entry name" value="PROTEIN NATD1"/>
    <property type="match status" value="1"/>
</dbReference>
<dbReference type="RefSeq" id="WP_146325655.1">
    <property type="nucleotide sequence ID" value="NZ_BAABLR010000058.1"/>
</dbReference>
<dbReference type="InterPro" id="IPR045057">
    <property type="entry name" value="Gcn5-rel_NAT"/>
</dbReference>
<evidence type="ECO:0000313" key="2">
    <source>
        <dbReference type="EMBL" id="TWT17514.1"/>
    </source>
</evidence>
<reference evidence="2 3" key="1">
    <citation type="submission" date="2019-08" db="EMBL/GenBank/DDBJ databases">
        <authorList>
            <person name="Lei W."/>
        </authorList>
    </citation>
    <scope>NUCLEOTIDE SEQUENCE [LARGE SCALE GENOMIC DNA]</scope>
    <source>
        <strain evidence="2 3">CCUG 58627</strain>
    </source>
</reference>
<dbReference type="SUPFAM" id="SSF55729">
    <property type="entry name" value="Acyl-CoA N-acyltransferases (Nat)"/>
    <property type="match status" value="1"/>
</dbReference>
<dbReference type="PANTHER" id="PTHR31435:SF9">
    <property type="entry name" value="PROTEIN NATD1"/>
    <property type="match status" value="1"/>
</dbReference>
<accession>A0A5C5TUE0</accession>
<evidence type="ECO:0000259" key="1">
    <source>
        <dbReference type="PROSITE" id="PS51729"/>
    </source>
</evidence>
<proteinExistence type="predicted"/>
<protein>
    <submittedName>
        <fullName evidence="2">N-acetyltransferase</fullName>
    </submittedName>
</protein>
<dbReference type="AlphaFoldDB" id="A0A5C5TUE0"/>
<name>A0A5C5TUE0_9CORY</name>
<keyword evidence="3" id="KW-1185">Reference proteome</keyword>
<keyword evidence="2" id="KW-0808">Transferase</keyword>
<gene>
    <name evidence="2" type="ORF">FRX94_12390</name>
</gene>
<dbReference type="InterPro" id="IPR016181">
    <property type="entry name" value="Acyl_CoA_acyltransferase"/>
</dbReference>
<comment type="caution">
    <text evidence="2">The sequence shown here is derived from an EMBL/GenBank/DDBJ whole genome shotgun (WGS) entry which is preliminary data.</text>
</comment>